<keyword evidence="3" id="KW-1185">Reference proteome</keyword>
<sequence length="492" mass="56897">MKWRTLKSVLSPLRRIPPEILLEIALYFQCESEPCHKIENNLWRFGRVCRKWRAVALSSRHLWTTIIIDDMTCVGDVPEPADRVLVEYLRRSGDAPLHIHAKFDNVRDDVVPVQETLINTLVSHSRRWKTFLFTARDYLWPHICQVVGRVPILERIACLSAWNDPSTELDILLPVFSDAPQLQHVDINMDAPIPFLLPWNQLTHYHDNRHGFMSQHQLENQFFERCLHLRECTFLSRSPVMSKSSTLLPDLYSLVLASSASLNAITAPALQFLMVHHGRQEKILDMGILSRLTSRSSCSLTALVLFGGKTMEFRLKSDDLIPVLRASPQLIQLHMYSVDIQPLFLQNMSLSASSLRLVPLLEDLLLDAFPALNFNVFLLFSMLESRCGEGAVLQQVSINGMTVTLPDQLLLRHTTLQENGFRLHFATQDFNERLYITRMRERRYRFDFQNSSSQYPFGDTESLFGHQHYARWLLQLNSLFFFGKARVISLHQ</sequence>
<protein>
    <recommendedName>
        <fullName evidence="1">F-box domain-containing protein</fullName>
    </recommendedName>
</protein>
<feature type="domain" description="F-box" evidence="1">
    <location>
        <begin position="14"/>
        <end position="67"/>
    </location>
</feature>
<dbReference type="InParanoid" id="A0A2H3EFP2"/>
<reference evidence="3" key="1">
    <citation type="journal article" date="2017" name="Nat. Ecol. Evol.">
        <title>Genome expansion and lineage-specific genetic innovations in the forest pathogenic fungi Armillaria.</title>
        <authorList>
            <person name="Sipos G."/>
            <person name="Prasanna A.N."/>
            <person name="Walter M.C."/>
            <person name="O'Connor E."/>
            <person name="Balint B."/>
            <person name="Krizsan K."/>
            <person name="Kiss B."/>
            <person name="Hess J."/>
            <person name="Varga T."/>
            <person name="Slot J."/>
            <person name="Riley R."/>
            <person name="Boka B."/>
            <person name="Rigling D."/>
            <person name="Barry K."/>
            <person name="Lee J."/>
            <person name="Mihaltcheva S."/>
            <person name="LaButti K."/>
            <person name="Lipzen A."/>
            <person name="Waldron R."/>
            <person name="Moloney N.M."/>
            <person name="Sperisen C."/>
            <person name="Kredics L."/>
            <person name="Vagvoelgyi C."/>
            <person name="Patrignani A."/>
            <person name="Fitzpatrick D."/>
            <person name="Nagy I."/>
            <person name="Doyle S."/>
            <person name="Anderson J.B."/>
            <person name="Grigoriev I.V."/>
            <person name="Gueldener U."/>
            <person name="Muensterkoetter M."/>
            <person name="Nagy L.G."/>
        </authorList>
    </citation>
    <scope>NUCLEOTIDE SEQUENCE [LARGE SCALE GENOMIC DNA]</scope>
    <source>
        <strain evidence="3">Ar21-2</strain>
    </source>
</reference>
<dbReference type="Pfam" id="PF12937">
    <property type="entry name" value="F-box-like"/>
    <property type="match status" value="1"/>
</dbReference>
<accession>A0A2H3EFP2</accession>
<organism evidence="2 3">
    <name type="scientific">Armillaria gallica</name>
    <name type="common">Bulbous honey fungus</name>
    <name type="synonym">Armillaria bulbosa</name>
    <dbReference type="NCBI Taxonomy" id="47427"/>
    <lineage>
        <taxon>Eukaryota</taxon>
        <taxon>Fungi</taxon>
        <taxon>Dikarya</taxon>
        <taxon>Basidiomycota</taxon>
        <taxon>Agaricomycotina</taxon>
        <taxon>Agaricomycetes</taxon>
        <taxon>Agaricomycetidae</taxon>
        <taxon>Agaricales</taxon>
        <taxon>Marasmiineae</taxon>
        <taxon>Physalacriaceae</taxon>
        <taxon>Armillaria</taxon>
    </lineage>
</organism>
<name>A0A2H3EFP2_ARMGA</name>
<dbReference type="InterPro" id="IPR036047">
    <property type="entry name" value="F-box-like_dom_sf"/>
</dbReference>
<proteinExistence type="predicted"/>
<dbReference type="InterPro" id="IPR001810">
    <property type="entry name" value="F-box_dom"/>
</dbReference>
<evidence type="ECO:0000313" key="2">
    <source>
        <dbReference type="EMBL" id="PBL01789.1"/>
    </source>
</evidence>
<dbReference type="Proteomes" id="UP000217790">
    <property type="component" value="Unassembled WGS sequence"/>
</dbReference>
<dbReference type="AlphaFoldDB" id="A0A2H3EFP2"/>
<dbReference type="OrthoDB" id="3022108at2759"/>
<dbReference type="EMBL" id="KZ293645">
    <property type="protein sequence ID" value="PBL01789.1"/>
    <property type="molecule type" value="Genomic_DNA"/>
</dbReference>
<gene>
    <name evidence="2" type="ORF">ARMGADRAFT_228742</name>
</gene>
<evidence type="ECO:0000313" key="3">
    <source>
        <dbReference type="Proteomes" id="UP000217790"/>
    </source>
</evidence>
<evidence type="ECO:0000259" key="1">
    <source>
        <dbReference type="Pfam" id="PF12937"/>
    </source>
</evidence>
<dbReference type="SUPFAM" id="SSF81383">
    <property type="entry name" value="F-box domain"/>
    <property type="match status" value="1"/>
</dbReference>
<dbReference type="Gene3D" id="1.20.1280.50">
    <property type="match status" value="1"/>
</dbReference>